<feature type="chain" id="PRO_5015483855" description="OmpA-like domain-containing protein" evidence="6">
    <location>
        <begin position="29"/>
        <end position="240"/>
    </location>
</feature>
<dbReference type="Pfam" id="PF13441">
    <property type="entry name" value="Gly-zipper_YMGG"/>
    <property type="match status" value="1"/>
</dbReference>
<accession>A0A2S0MFC1</accession>
<evidence type="ECO:0000256" key="1">
    <source>
        <dbReference type="ARBA" id="ARBA00004442"/>
    </source>
</evidence>
<gene>
    <name evidence="8" type="ORF">C6570_10365</name>
</gene>
<dbReference type="InterPro" id="IPR027367">
    <property type="entry name" value="Gly-zipper_YMGG"/>
</dbReference>
<sequence length="240" mass="24944">MQRPSSKIFGRGLLVLATAAAVLTTGCANMTEAQRNTAIGAGVGAAAGGLIGHGKGAAIGGVVGAAGGYAWSHYMENKRQQMQAATAGTGVQVTQTPDNQLKLNIPSDISFDTGRADIKPNLRPILDQFAQGLGQQPNLEVTIIGHTDSTGSDAINNPLSVARANSVRDYIATRGVDTRRIRTDGRGSREPVDSNSTEAGRAHNRRVEIFLAELAPAAPAPQPAPYNAPYNTPVGGQPVR</sequence>
<evidence type="ECO:0000256" key="3">
    <source>
        <dbReference type="ARBA" id="ARBA00023237"/>
    </source>
</evidence>
<feature type="region of interest" description="Disordered" evidence="5">
    <location>
        <begin position="218"/>
        <end position="240"/>
    </location>
</feature>
<keyword evidence="6" id="KW-0732">Signal</keyword>
<evidence type="ECO:0000256" key="2">
    <source>
        <dbReference type="ARBA" id="ARBA00023136"/>
    </source>
</evidence>
<comment type="subcellular location">
    <subcellularLocation>
        <location evidence="1">Cell outer membrane</location>
    </subcellularLocation>
</comment>
<dbReference type="Pfam" id="PF00691">
    <property type="entry name" value="OmpA"/>
    <property type="match status" value="1"/>
</dbReference>
<dbReference type="PROSITE" id="PS51123">
    <property type="entry name" value="OMPA_2"/>
    <property type="match status" value="1"/>
</dbReference>
<dbReference type="PANTHER" id="PTHR30329:SF21">
    <property type="entry name" value="LIPOPROTEIN YIAD-RELATED"/>
    <property type="match status" value="1"/>
</dbReference>
<evidence type="ECO:0000256" key="5">
    <source>
        <dbReference type="SAM" id="MobiDB-lite"/>
    </source>
</evidence>
<dbReference type="SUPFAM" id="SSF103088">
    <property type="entry name" value="OmpA-like"/>
    <property type="match status" value="1"/>
</dbReference>
<dbReference type="PRINTS" id="PR01023">
    <property type="entry name" value="NAFLGMOTY"/>
</dbReference>
<dbReference type="OrthoDB" id="9782229at2"/>
<evidence type="ECO:0000256" key="6">
    <source>
        <dbReference type="SAM" id="SignalP"/>
    </source>
</evidence>
<dbReference type="RefSeq" id="WP_106703136.1">
    <property type="nucleotide sequence ID" value="NZ_CP027666.1"/>
</dbReference>
<feature type="signal peptide" evidence="6">
    <location>
        <begin position="1"/>
        <end position="28"/>
    </location>
</feature>
<name>A0A2S0MFC1_9BURK</name>
<dbReference type="InterPro" id="IPR006664">
    <property type="entry name" value="OMP_bac"/>
</dbReference>
<protein>
    <recommendedName>
        <fullName evidence="7">OmpA-like domain-containing protein</fullName>
    </recommendedName>
</protein>
<evidence type="ECO:0000313" key="9">
    <source>
        <dbReference type="Proteomes" id="UP000239709"/>
    </source>
</evidence>
<dbReference type="AlphaFoldDB" id="A0A2S0MFC1"/>
<dbReference type="PRINTS" id="PR01021">
    <property type="entry name" value="OMPADOMAIN"/>
</dbReference>
<dbReference type="KEGG" id="otk:C6570_10365"/>
<feature type="domain" description="OmpA-like" evidence="7">
    <location>
        <begin position="98"/>
        <end position="215"/>
    </location>
</feature>
<dbReference type="InterPro" id="IPR006665">
    <property type="entry name" value="OmpA-like"/>
</dbReference>
<dbReference type="Proteomes" id="UP000239709">
    <property type="component" value="Chromosome"/>
</dbReference>
<dbReference type="EMBL" id="CP027666">
    <property type="protein sequence ID" value="AVO34584.1"/>
    <property type="molecule type" value="Genomic_DNA"/>
</dbReference>
<dbReference type="CDD" id="cd07185">
    <property type="entry name" value="OmpA_C-like"/>
    <property type="match status" value="1"/>
</dbReference>
<keyword evidence="3" id="KW-0998">Cell outer membrane</keyword>
<feature type="region of interest" description="Disordered" evidence="5">
    <location>
        <begin position="180"/>
        <end position="204"/>
    </location>
</feature>
<dbReference type="PANTHER" id="PTHR30329">
    <property type="entry name" value="STATOR ELEMENT OF FLAGELLAR MOTOR COMPLEX"/>
    <property type="match status" value="1"/>
</dbReference>
<keyword evidence="9" id="KW-1185">Reference proteome</keyword>
<dbReference type="InterPro" id="IPR050330">
    <property type="entry name" value="Bact_OuterMem_StrucFunc"/>
</dbReference>
<dbReference type="Gene3D" id="3.30.1330.60">
    <property type="entry name" value="OmpA-like domain"/>
    <property type="match status" value="1"/>
</dbReference>
<evidence type="ECO:0000259" key="7">
    <source>
        <dbReference type="PROSITE" id="PS51123"/>
    </source>
</evidence>
<evidence type="ECO:0000313" key="8">
    <source>
        <dbReference type="EMBL" id="AVO34584.1"/>
    </source>
</evidence>
<dbReference type="PROSITE" id="PS51257">
    <property type="entry name" value="PROKAR_LIPOPROTEIN"/>
    <property type="match status" value="1"/>
</dbReference>
<reference evidence="8 9" key="1">
    <citation type="submission" date="2018-03" db="EMBL/GenBank/DDBJ databases">
        <title>Genome sequencing of Ottowia sp.</title>
        <authorList>
            <person name="Kim S.-J."/>
            <person name="Heo J."/>
            <person name="Kwon S.-W."/>
        </authorList>
    </citation>
    <scope>NUCLEOTIDE SEQUENCE [LARGE SCALE GENOMIC DNA]</scope>
    <source>
        <strain evidence="8 9">KADR8-3</strain>
    </source>
</reference>
<proteinExistence type="predicted"/>
<organism evidence="8 9">
    <name type="scientific">Ottowia oryzae</name>
    <dbReference type="NCBI Taxonomy" id="2109914"/>
    <lineage>
        <taxon>Bacteria</taxon>
        <taxon>Pseudomonadati</taxon>
        <taxon>Pseudomonadota</taxon>
        <taxon>Betaproteobacteria</taxon>
        <taxon>Burkholderiales</taxon>
        <taxon>Comamonadaceae</taxon>
        <taxon>Ottowia</taxon>
    </lineage>
</organism>
<feature type="compositionally biased region" description="Basic and acidic residues" evidence="5">
    <location>
        <begin position="180"/>
        <end position="192"/>
    </location>
</feature>
<dbReference type="GO" id="GO:0009279">
    <property type="term" value="C:cell outer membrane"/>
    <property type="evidence" value="ECO:0007669"/>
    <property type="project" value="UniProtKB-SubCell"/>
</dbReference>
<keyword evidence="2 4" id="KW-0472">Membrane</keyword>
<evidence type="ECO:0000256" key="4">
    <source>
        <dbReference type="PROSITE-ProRule" id="PRU00473"/>
    </source>
</evidence>
<dbReference type="InterPro" id="IPR036737">
    <property type="entry name" value="OmpA-like_sf"/>
</dbReference>